<dbReference type="EMBL" id="FNGA01000007">
    <property type="protein sequence ID" value="SDL62219.1"/>
    <property type="molecule type" value="Genomic_DNA"/>
</dbReference>
<dbReference type="FunFam" id="3.90.1860.10:FF:000001">
    <property type="entry name" value="tRNA-splicing ligase RtcB homolog"/>
    <property type="match status" value="1"/>
</dbReference>
<dbReference type="SUPFAM" id="SSF103365">
    <property type="entry name" value="Hypothetical protein PH1602"/>
    <property type="match status" value="1"/>
</dbReference>
<gene>
    <name evidence="13" type="primary">rtcB</name>
    <name evidence="14" type="ORF">SAMN05660337_3414</name>
</gene>
<dbReference type="Pfam" id="PF01139">
    <property type="entry name" value="RtcB"/>
    <property type="match status" value="1"/>
</dbReference>
<dbReference type="GO" id="GO:0046872">
    <property type="term" value="F:metal ion binding"/>
    <property type="evidence" value="ECO:0007669"/>
    <property type="project" value="UniProtKB-UniRule"/>
</dbReference>
<name>A0A1G9LJS6_9BACT</name>
<evidence type="ECO:0000256" key="3">
    <source>
        <dbReference type="ARBA" id="ARBA00022723"/>
    </source>
</evidence>
<evidence type="ECO:0000256" key="11">
    <source>
        <dbReference type="PIRSR" id="PIRSR601233-2"/>
    </source>
</evidence>
<dbReference type="GO" id="GO:0005525">
    <property type="term" value="F:GTP binding"/>
    <property type="evidence" value="ECO:0007669"/>
    <property type="project" value="UniProtKB-KW"/>
</dbReference>
<dbReference type="GO" id="GO:0003972">
    <property type="term" value="F:RNA ligase (ATP) activity"/>
    <property type="evidence" value="ECO:0007669"/>
    <property type="project" value="TreeGrafter"/>
</dbReference>
<keyword evidence="6 11" id="KW-0342">GTP-binding</keyword>
<feature type="binding site" evidence="12">
    <location>
        <position position="233"/>
    </location>
    <ligand>
        <name>Mn(2+)</name>
        <dbReference type="ChEBI" id="CHEBI:29035"/>
        <label>2</label>
    </ligand>
</feature>
<evidence type="ECO:0000313" key="15">
    <source>
        <dbReference type="Proteomes" id="UP000199053"/>
    </source>
</evidence>
<dbReference type="GO" id="GO:0042245">
    <property type="term" value="P:RNA repair"/>
    <property type="evidence" value="ECO:0007669"/>
    <property type="project" value="UniProtKB-KW"/>
</dbReference>
<keyword evidence="7 12" id="KW-0464">Manganese</keyword>
<comment type="catalytic activity">
    <reaction evidence="8">
        <text>a 3'-end 3'-phospho-ribonucleotide-RNA + a 5'-end dephospho-ribonucleoside-RNA + GTP = a ribonucleotidyl-ribonucleotide-RNA + GMP + diphosphate</text>
        <dbReference type="Rhea" id="RHEA:68076"/>
        <dbReference type="Rhea" id="RHEA-COMP:10463"/>
        <dbReference type="Rhea" id="RHEA-COMP:13936"/>
        <dbReference type="Rhea" id="RHEA-COMP:17355"/>
        <dbReference type="ChEBI" id="CHEBI:33019"/>
        <dbReference type="ChEBI" id="CHEBI:37565"/>
        <dbReference type="ChEBI" id="CHEBI:58115"/>
        <dbReference type="ChEBI" id="CHEBI:83062"/>
        <dbReference type="ChEBI" id="CHEBI:138284"/>
        <dbReference type="ChEBI" id="CHEBI:173118"/>
        <dbReference type="EC" id="6.5.1.8"/>
    </reaction>
</comment>
<comment type="subunit">
    <text evidence="13">Monomer.</text>
</comment>
<comment type="cofactor">
    <cofactor evidence="12 13">
        <name>Mn(2+)</name>
        <dbReference type="ChEBI" id="CHEBI:29035"/>
    </cofactor>
    <text evidence="12 13">Binds 2 manganese ions per subunit.</text>
</comment>
<dbReference type="AlphaFoldDB" id="A0A1G9LJS6"/>
<feature type="binding site" evidence="11">
    <location>
        <position position="474"/>
    </location>
    <ligand>
        <name>GMP</name>
        <dbReference type="ChEBI" id="CHEBI:58115"/>
    </ligand>
</feature>
<evidence type="ECO:0000256" key="5">
    <source>
        <dbReference type="ARBA" id="ARBA00022800"/>
    </source>
</evidence>
<dbReference type="GO" id="GO:0006396">
    <property type="term" value="P:RNA processing"/>
    <property type="evidence" value="ECO:0007669"/>
    <property type="project" value="InterPro"/>
</dbReference>
<feature type="binding site" evidence="11">
    <location>
        <begin position="201"/>
        <end position="205"/>
    </location>
    <ligand>
        <name>GMP</name>
        <dbReference type="ChEBI" id="CHEBI:58115"/>
    </ligand>
</feature>
<feature type="binding site" evidence="11">
    <location>
        <begin position="323"/>
        <end position="324"/>
    </location>
    <ligand>
        <name>GMP</name>
        <dbReference type="ChEBI" id="CHEBI:58115"/>
    </ligand>
</feature>
<evidence type="ECO:0000256" key="2">
    <source>
        <dbReference type="ARBA" id="ARBA00022598"/>
    </source>
</evidence>
<reference evidence="15" key="1">
    <citation type="submission" date="2016-10" db="EMBL/GenBank/DDBJ databases">
        <authorList>
            <person name="Varghese N."/>
            <person name="Submissions S."/>
        </authorList>
    </citation>
    <scope>NUCLEOTIDE SEQUENCE [LARGE SCALE GENOMIC DNA]</scope>
    <source>
        <strain evidence="15">DSM 16995</strain>
    </source>
</reference>
<evidence type="ECO:0000256" key="9">
    <source>
        <dbReference type="ARBA" id="ARBA00049514"/>
    </source>
</evidence>
<dbReference type="PANTHER" id="PTHR11118">
    <property type="entry name" value="RNA-SPLICING LIGASE RTCB HOMOLOG"/>
    <property type="match status" value="1"/>
</dbReference>
<evidence type="ECO:0000256" key="13">
    <source>
        <dbReference type="RuleBase" id="RU371113"/>
    </source>
</evidence>
<sequence length="475" mass="51244">MNLELLTKLGSCRWKIKRISPMNTDAVIFADEKILHALDDKTVSQMRDVASLPGVVGPVCIMPDAHSGYGFPIGGVGAFDPEKGVISAGGVGFDISCGVRTLTTGLKKHHLKEVSEKLADSLFKNIPSGTGVGGKLKLTNNQMDEMLSGGASWAVGQKMGFPDDLRRIENNGVFRQADPSKVSKKAKQRMIDQLGTLGSGNHYLEVQYVEKIFDEQTAKAFGIAENEILVSIHCGSRGLGHQIATDYLPLMVKSAAKYGIKLPNKDIACAPIKSSLGQDYLKAMGAGINCALANRQRITHLVRNCFADILPKADLKLLYDVSHNTCNREEFLINGHMKTLYVHRKGATRALGPNSPELPHEFKKYGQPVIIGGSMGTSSYILAGTTASAELSFSSSCHGAGRVMSRTKALKSFKGKNIQDRLNLNGIIIKSGSIRGLAEEAPKAYKDVERVINVAEQAGISKIIARLKPIICVKG</sequence>
<evidence type="ECO:0000256" key="12">
    <source>
        <dbReference type="PIRSR" id="PIRSR601233-3"/>
    </source>
</evidence>
<evidence type="ECO:0000256" key="1">
    <source>
        <dbReference type="ARBA" id="ARBA00008071"/>
    </source>
</evidence>
<feature type="active site" description="GMP-histidine intermediate" evidence="10">
    <location>
        <position position="398"/>
    </location>
</feature>
<proteinExistence type="inferred from homology"/>
<dbReference type="InterPro" id="IPR001233">
    <property type="entry name" value="RtcB"/>
</dbReference>
<evidence type="ECO:0000256" key="6">
    <source>
        <dbReference type="ARBA" id="ARBA00023134"/>
    </source>
</evidence>
<dbReference type="GO" id="GO:0170057">
    <property type="term" value="F:RNA ligase (GTP) activity"/>
    <property type="evidence" value="ECO:0007669"/>
    <property type="project" value="UniProtKB-EC"/>
</dbReference>
<comment type="similarity">
    <text evidence="1 13">Belongs to the RtcB family.</text>
</comment>
<dbReference type="OrthoDB" id="9802323at2"/>
<organism evidence="14 15">
    <name type="scientific">Maridesulfovibrio ferrireducens</name>
    <dbReference type="NCBI Taxonomy" id="246191"/>
    <lineage>
        <taxon>Bacteria</taxon>
        <taxon>Pseudomonadati</taxon>
        <taxon>Thermodesulfobacteriota</taxon>
        <taxon>Desulfovibrionia</taxon>
        <taxon>Desulfovibrionales</taxon>
        <taxon>Desulfovibrionaceae</taxon>
        <taxon>Maridesulfovibrio</taxon>
    </lineage>
</organism>
<feature type="binding site" evidence="12">
    <location>
        <position position="94"/>
    </location>
    <ligand>
        <name>Mn(2+)</name>
        <dbReference type="ChEBI" id="CHEBI:29035"/>
        <label>1</label>
    </ligand>
</feature>
<keyword evidence="2 13" id="KW-0436">Ligase</keyword>
<evidence type="ECO:0000256" key="7">
    <source>
        <dbReference type="ARBA" id="ARBA00023211"/>
    </source>
</evidence>
<accession>A0A1G9LJS6</accession>
<protein>
    <recommendedName>
        <fullName evidence="13">tRNA-splicing ligase RtcB</fullName>
        <ecNumber evidence="13">6.5.1.-</ecNumber>
    </recommendedName>
</protein>
<dbReference type="EC" id="6.5.1.-" evidence="13"/>
<evidence type="ECO:0000313" key="14">
    <source>
        <dbReference type="EMBL" id="SDL62219.1"/>
    </source>
</evidence>
<dbReference type="PANTHER" id="PTHR11118:SF1">
    <property type="entry name" value="RNA-SPLICING LIGASE RTCB HOMOLOG"/>
    <property type="match status" value="1"/>
</dbReference>
<dbReference type="RefSeq" id="WP_092163306.1">
    <property type="nucleotide sequence ID" value="NZ_FNGA01000007.1"/>
</dbReference>
<dbReference type="STRING" id="246191.SAMN05660337_3414"/>
<dbReference type="Gene3D" id="3.90.1860.10">
    <property type="entry name" value="tRNA-splicing ligase RtcB"/>
    <property type="match status" value="1"/>
</dbReference>
<feature type="binding site" evidence="12">
    <location>
        <position position="202"/>
    </location>
    <ligand>
        <name>Mn(2+)</name>
        <dbReference type="ChEBI" id="CHEBI:29035"/>
        <label>1</label>
    </ligand>
</feature>
<evidence type="ECO:0000256" key="8">
    <source>
        <dbReference type="ARBA" id="ARBA00047746"/>
    </source>
</evidence>
<comment type="catalytic activity">
    <reaction evidence="9">
        <text>a 3'-end 2',3'-cyclophospho-ribonucleotide-RNA + a 5'-end dephospho-ribonucleoside-RNA + GTP + H2O = a ribonucleotidyl-ribonucleotide-RNA + GMP + diphosphate + H(+)</text>
        <dbReference type="Rhea" id="RHEA:68080"/>
        <dbReference type="Rhea" id="RHEA-COMP:10464"/>
        <dbReference type="Rhea" id="RHEA-COMP:13936"/>
        <dbReference type="Rhea" id="RHEA-COMP:17355"/>
        <dbReference type="ChEBI" id="CHEBI:15377"/>
        <dbReference type="ChEBI" id="CHEBI:15378"/>
        <dbReference type="ChEBI" id="CHEBI:33019"/>
        <dbReference type="ChEBI" id="CHEBI:37565"/>
        <dbReference type="ChEBI" id="CHEBI:58115"/>
        <dbReference type="ChEBI" id="CHEBI:83064"/>
        <dbReference type="ChEBI" id="CHEBI:138284"/>
        <dbReference type="ChEBI" id="CHEBI:173118"/>
        <dbReference type="EC" id="6.5.1.8"/>
    </reaction>
</comment>
<dbReference type="InterPro" id="IPR036025">
    <property type="entry name" value="RtcB-like_sf"/>
</dbReference>
<evidence type="ECO:0000256" key="4">
    <source>
        <dbReference type="ARBA" id="ARBA00022741"/>
    </source>
</evidence>
<feature type="binding site" evidence="11">
    <location>
        <begin position="372"/>
        <end position="375"/>
    </location>
    <ligand>
        <name>GMP</name>
        <dbReference type="ChEBI" id="CHEBI:58115"/>
    </ligand>
</feature>
<keyword evidence="3 12" id="KW-0479">Metal-binding</keyword>
<feature type="binding site" evidence="11">
    <location>
        <position position="379"/>
    </location>
    <ligand>
        <name>GMP</name>
        <dbReference type="ChEBI" id="CHEBI:58115"/>
    </ligand>
</feature>
<keyword evidence="15" id="KW-1185">Reference proteome</keyword>
<keyword evidence="4 11" id="KW-0547">Nucleotide-binding</keyword>
<feature type="binding site" evidence="11">
    <location>
        <begin position="398"/>
        <end position="401"/>
    </location>
    <ligand>
        <name>GMP</name>
        <dbReference type="ChEBI" id="CHEBI:58115"/>
    </ligand>
</feature>
<dbReference type="Proteomes" id="UP000199053">
    <property type="component" value="Unassembled WGS sequence"/>
</dbReference>
<evidence type="ECO:0000256" key="10">
    <source>
        <dbReference type="PIRSR" id="PIRSR601233-1"/>
    </source>
</evidence>
<keyword evidence="5" id="KW-0692">RNA repair</keyword>
<feature type="binding site" evidence="12">
    <location>
        <position position="323"/>
    </location>
    <ligand>
        <name>Mn(2+)</name>
        <dbReference type="ChEBI" id="CHEBI:29035"/>
        <label>2</label>
    </ligand>
</feature>